<evidence type="ECO:0000313" key="4">
    <source>
        <dbReference type="Proteomes" id="UP000019754"/>
    </source>
</evidence>
<dbReference type="Proteomes" id="UP000019754">
    <property type="component" value="Unassembled WGS sequence"/>
</dbReference>
<evidence type="ECO:0000256" key="1">
    <source>
        <dbReference type="SAM" id="Phobius"/>
    </source>
</evidence>
<proteinExistence type="predicted"/>
<dbReference type="HOGENOM" id="CLU_100479_0_0_11"/>
<feature type="transmembrane region" description="Helical" evidence="1">
    <location>
        <begin position="215"/>
        <end position="240"/>
    </location>
</feature>
<dbReference type="InterPro" id="IPR043831">
    <property type="entry name" value="DUF5808"/>
</dbReference>
<accession>A0A022L3L6</accession>
<feature type="transmembrane region" description="Helical" evidence="1">
    <location>
        <begin position="105"/>
        <end position="124"/>
    </location>
</feature>
<feature type="domain" description="DUF5808" evidence="2">
    <location>
        <begin position="56"/>
        <end position="81"/>
    </location>
</feature>
<dbReference type="AlphaFoldDB" id="A0A022L3L6"/>
<comment type="caution">
    <text evidence="3">The sequence shown here is derived from an EMBL/GenBank/DDBJ whole genome shotgun (WGS) entry which is preliminary data.</text>
</comment>
<gene>
    <name evidence="3" type="ORF">D641_0102245</name>
</gene>
<keyword evidence="1" id="KW-0812">Transmembrane</keyword>
<keyword evidence="1" id="KW-1133">Transmembrane helix</keyword>
<name>A0A022L3L6_9MICO</name>
<evidence type="ECO:0000259" key="2">
    <source>
        <dbReference type="Pfam" id="PF19124"/>
    </source>
</evidence>
<feature type="transmembrane region" description="Helical" evidence="1">
    <location>
        <begin position="144"/>
        <end position="167"/>
    </location>
</feature>
<reference evidence="3 4" key="1">
    <citation type="journal article" date="2013" name="Genome Announc.">
        <title>Draft genome sequence of an Actinobacterium, Brachybacterium muris strain UCD-AY4.</title>
        <authorList>
            <person name="Lo J.R."/>
            <person name="Lang J.M."/>
            <person name="Darling A.E."/>
            <person name="Eisen J.A."/>
            <person name="Coil D.A."/>
        </authorList>
    </citation>
    <scope>NUCLEOTIDE SEQUENCE [LARGE SCALE GENOMIC DNA]</scope>
    <source>
        <strain evidence="3 4">UCD-AY4</strain>
    </source>
</reference>
<keyword evidence="1" id="KW-0472">Membrane</keyword>
<organism evidence="3 4">
    <name type="scientific">Brachybacterium muris UCD-AY4</name>
    <dbReference type="NCBI Taxonomy" id="1249481"/>
    <lineage>
        <taxon>Bacteria</taxon>
        <taxon>Bacillati</taxon>
        <taxon>Actinomycetota</taxon>
        <taxon>Actinomycetes</taxon>
        <taxon>Micrococcales</taxon>
        <taxon>Dermabacteraceae</taxon>
        <taxon>Brachybacterium</taxon>
    </lineage>
</organism>
<dbReference type="EMBL" id="AORC01000003">
    <property type="protein sequence ID" value="EYT50657.1"/>
    <property type="molecule type" value="Genomic_DNA"/>
</dbReference>
<keyword evidence="4" id="KW-1185">Reference proteome</keyword>
<sequence length="254" mass="26637">MDRSDEMRGRTMIKGRASSASRLFGRGPDGVRRVLGVPLDLRGLTEPHARLRAFEPENPSLLVPRAVGVGWDLNIGAVAAKLGLIRPDDSLPDLEQHIPDRVSTMLTMAPLGGAAVVASLGALVGRSESSLPSNWSLTFRPSSWVSAPRAVAVPVVLSVAAGAWAAAESLRHRGGARPQGPEVTASAQALGLQTMSAVLIMASKRAAEQPERRSLLALGGLIAFPAVSTAVLVGTVRAALSDLDRSLRQDGRRA</sequence>
<evidence type="ECO:0000313" key="3">
    <source>
        <dbReference type="EMBL" id="EYT50657.1"/>
    </source>
</evidence>
<dbReference type="Pfam" id="PF19124">
    <property type="entry name" value="DUF5808"/>
    <property type="match status" value="1"/>
</dbReference>
<protein>
    <recommendedName>
        <fullName evidence="2">DUF5808 domain-containing protein</fullName>
    </recommendedName>
</protein>